<organism evidence="1 2">
    <name type="scientific">Linum trigynum</name>
    <dbReference type="NCBI Taxonomy" id="586398"/>
    <lineage>
        <taxon>Eukaryota</taxon>
        <taxon>Viridiplantae</taxon>
        <taxon>Streptophyta</taxon>
        <taxon>Embryophyta</taxon>
        <taxon>Tracheophyta</taxon>
        <taxon>Spermatophyta</taxon>
        <taxon>Magnoliopsida</taxon>
        <taxon>eudicotyledons</taxon>
        <taxon>Gunneridae</taxon>
        <taxon>Pentapetalae</taxon>
        <taxon>rosids</taxon>
        <taxon>fabids</taxon>
        <taxon>Malpighiales</taxon>
        <taxon>Linaceae</taxon>
        <taxon>Linum</taxon>
    </lineage>
</organism>
<evidence type="ECO:0000313" key="2">
    <source>
        <dbReference type="Proteomes" id="UP001497516"/>
    </source>
</evidence>
<proteinExistence type="predicted"/>
<protein>
    <submittedName>
        <fullName evidence="1">Uncharacterized protein</fullName>
    </submittedName>
</protein>
<gene>
    <name evidence="1" type="ORF">LTRI10_LOCUS45040</name>
</gene>
<keyword evidence="2" id="KW-1185">Reference proteome</keyword>
<sequence>MSSISSSRRQVMQNSPCPLDAATAATGLLLLCFQASGCGSVALILAAFDNDGFFCAIDASGKQDVRCYLEFGQPSQAQGEGKSWS</sequence>
<dbReference type="AlphaFoldDB" id="A0AAV2G4R2"/>
<name>A0AAV2G4R2_9ROSI</name>
<evidence type="ECO:0000313" key="1">
    <source>
        <dbReference type="EMBL" id="CAL1405242.1"/>
    </source>
</evidence>
<dbReference type="Proteomes" id="UP001497516">
    <property type="component" value="Chromosome 8"/>
</dbReference>
<dbReference type="EMBL" id="OZ034821">
    <property type="protein sequence ID" value="CAL1405242.1"/>
    <property type="molecule type" value="Genomic_DNA"/>
</dbReference>
<reference evidence="1 2" key="1">
    <citation type="submission" date="2024-04" db="EMBL/GenBank/DDBJ databases">
        <authorList>
            <person name="Fracassetti M."/>
        </authorList>
    </citation>
    <scope>NUCLEOTIDE SEQUENCE [LARGE SCALE GENOMIC DNA]</scope>
</reference>
<accession>A0AAV2G4R2</accession>